<keyword evidence="5" id="KW-0808">Transferase</keyword>
<evidence type="ECO:0000256" key="1">
    <source>
        <dbReference type="ARBA" id="ARBA00022691"/>
    </source>
</evidence>
<dbReference type="GO" id="GO:0032259">
    <property type="term" value="P:methylation"/>
    <property type="evidence" value="ECO:0007669"/>
    <property type="project" value="UniProtKB-KW"/>
</dbReference>
<keyword evidence="1" id="KW-0949">S-adenosyl-L-methionine</keyword>
<gene>
    <name evidence="5" type="ORF">FHW37_105392</name>
</gene>
<feature type="region of interest" description="Disordered" evidence="3">
    <location>
        <begin position="1"/>
        <end position="22"/>
    </location>
</feature>
<dbReference type="SUPFAM" id="SSF118196">
    <property type="entry name" value="YaeB-like"/>
    <property type="match status" value="1"/>
</dbReference>
<dbReference type="Pfam" id="PF01980">
    <property type="entry name" value="TrmO_N"/>
    <property type="match status" value="1"/>
</dbReference>
<dbReference type="InterPro" id="IPR036413">
    <property type="entry name" value="YaeB-like_sf"/>
</dbReference>
<evidence type="ECO:0000313" key="5">
    <source>
        <dbReference type="EMBL" id="TWF52290.1"/>
    </source>
</evidence>
<dbReference type="AlphaFoldDB" id="A0A561QPL1"/>
<dbReference type="PROSITE" id="PS51668">
    <property type="entry name" value="TSAA_2"/>
    <property type="match status" value="1"/>
</dbReference>
<dbReference type="NCBIfam" id="TIGR00104">
    <property type="entry name" value="tRNA_TsaA"/>
    <property type="match status" value="1"/>
</dbReference>
<dbReference type="EMBL" id="VIWP01000005">
    <property type="protein sequence ID" value="TWF52290.1"/>
    <property type="molecule type" value="Genomic_DNA"/>
</dbReference>
<dbReference type="CDD" id="cd09281">
    <property type="entry name" value="UPF0066"/>
    <property type="match status" value="1"/>
</dbReference>
<dbReference type="InterPro" id="IPR040372">
    <property type="entry name" value="YaeB-like"/>
</dbReference>
<evidence type="ECO:0000259" key="4">
    <source>
        <dbReference type="PROSITE" id="PS51668"/>
    </source>
</evidence>
<dbReference type="OrthoDB" id="9804309at2"/>
<dbReference type="InterPro" id="IPR036414">
    <property type="entry name" value="YaeB_N_sf"/>
</dbReference>
<dbReference type="PANTHER" id="PTHR12818">
    <property type="entry name" value="TRNA (ADENINE(37)-N6)-METHYLTRANSFERASE"/>
    <property type="match status" value="1"/>
</dbReference>
<feature type="region of interest" description="Disordered" evidence="3">
    <location>
        <begin position="154"/>
        <end position="175"/>
    </location>
</feature>
<comment type="caution">
    <text evidence="5">The sequence shown here is derived from an EMBL/GenBank/DDBJ whole genome shotgun (WGS) entry which is preliminary data.</text>
</comment>
<keyword evidence="5" id="KW-0489">Methyltransferase</keyword>
<feature type="domain" description="TsaA-like" evidence="4">
    <location>
        <begin position="24"/>
        <end position="154"/>
    </location>
</feature>
<name>A0A561QPL1_9HYPH</name>
<keyword evidence="6" id="KW-1185">Reference proteome</keyword>
<dbReference type="Gene3D" id="2.40.30.70">
    <property type="entry name" value="YaeB-like"/>
    <property type="match status" value="1"/>
</dbReference>
<evidence type="ECO:0000256" key="2">
    <source>
        <dbReference type="ARBA" id="ARBA00033753"/>
    </source>
</evidence>
<evidence type="ECO:0000313" key="6">
    <source>
        <dbReference type="Proteomes" id="UP000320653"/>
    </source>
</evidence>
<sequence>MVRENEIRENEVSVTPPEPTDAGLTFIGRISTPWTLRMETPRQGRHDGPICRIEIYEPWVPALKGVEVFERLEILYWLDKSRRDLVLQSPASNGKVHGTFSLRSPVRPNPIGTSIVKLEGVEGNVLLVRGMDCLDGTPLLDLKPDRTLFKPIAPPQPGDFQTDENAPTAHYCQKA</sequence>
<proteinExistence type="inferred from homology"/>
<protein>
    <submittedName>
        <fullName evidence="5">tRNA-Thr(GGU) m(6)t(6)A37 methyltransferase TsaA</fullName>
    </submittedName>
</protein>
<accession>A0A561QPL1</accession>
<reference evidence="5 6" key="1">
    <citation type="submission" date="2019-06" db="EMBL/GenBank/DDBJ databases">
        <title>Sorghum-associated microbial communities from plants grown in Nebraska, USA.</title>
        <authorList>
            <person name="Schachtman D."/>
        </authorList>
    </citation>
    <scope>NUCLEOTIDE SEQUENCE [LARGE SCALE GENOMIC DNA]</scope>
    <source>
        <strain evidence="5 6">1225</strain>
    </source>
</reference>
<dbReference type="RefSeq" id="WP_145639965.1">
    <property type="nucleotide sequence ID" value="NZ_VIWP01000005.1"/>
</dbReference>
<dbReference type="GO" id="GO:0008168">
    <property type="term" value="F:methyltransferase activity"/>
    <property type="evidence" value="ECO:0007669"/>
    <property type="project" value="UniProtKB-KW"/>
</dbReference>
<dbReference type="Proteomes" id="UP000320653">
    <property type="component" value="Unassembled WGS sequence"/>
</dbReference>
<comment type="similarity">
    <text evidence="2">Belongs to the tRNA methyltransferase O family.</text>
</comment>
<dbReference type="PANTHER" id="PTHR12818:SF0">
    <property type="entry name" value="TRNA (ADENINE(37)-N6)-METHYLTRANSFERASE"/>
    <property type="match status" value="1"/>
</dbReference>
<organism evidence="5 6">
    <name type="scientific">Neorhizobium alkalisoli</name>
    <dbReference type="NCBI Taxonomy" id="528178"/>
    <lineage>
        <taxon>Bacteria</taxon>
        <taxon>Pseudomonadati</taxon>
        <taxon>Pseudomonadota</taxon>
        <taxon>Alphaproteobacteria</taxon>
        <taxon>Hyphomicrobiales</taxon>
        <taxon>Rhizobiaceae</taxon>
        <taxon>Rhizobium/Agrobacterium group</taxon>
        <taxon>Neorhizobium</taxon>
    </lineage>
</organism>
<feature type="compositionally biased region" description="Basic and acidic residues" evidence="3">
    <location>
        <begin position="1"/>
        <end position="11"/>
    </location>
</feature>
<evidence type="ECO:0000256" key="3">
    <source>
        <dbReference type="SAM" id="MobiDB-lite"/>
    </source>
</evidence>
<dbReference type="InterPro" id="IPR023370">
    <property type="entry name" value="TrmO-like_N"/>
</dbReference>